<keyword evidence="1" id="KW-0472">Membrane</keyword>
<organism evidence="3 4">
    <name type="scientific">Oceanobacillus kimchii</name>
    <dbReference type="NCBI Taxonomy" id="746691"/>
    <lineage>
        <taxon>Bacteria</taxon>
        <taxon>Bacillati</taxon>
        <taxon>Bacillota</taxon>
        <taxon>Bacilli</taxon>
        <taxon>Bacillales</taxon>
        <taxon>Bacillaceae</taxon>
        <taxon>Oceanobacillus</taxon>
    </lineage>
</organism>
<keyword evidence="1" id="KW-1133">Transmembrane helix</keyword>
<feature type="domain" description="Regulatory protein YycH" evidence="2">
    <location>
        <begin position="4"/>
        <end position="433"/>
    </location>
</feature>
<sequence>MKLETAKSLLLVVLIGTSMILTFGMWNYQADYDPLNERSVEGTLSGEEKSVDEIVMPSEILFKQEGNYYTHANPSLKEQFYDRLQDLPLTEMERLPVEEERTASNYEIEVIFPQEVPFLLFDRILQFEDEAIPYPTFSIDRFYITFEPNSKSLEFEFISIDGREKVKAEVTSTSRYQEVWDEMHRLQSEDYQAMTLVEGSENDIYIPREVPAMQPLSIFFTQMDKSVLQEMLFENTSGIRGSATPGNGYLYATDVRQLTIERNVMEYIYLYLEQSEPMSELNLIEGSIQNINGHSGFTEDFRLMNIDNETITYQMYYEGYPVFQGSSPDISTIKQKHSNQHLLEYKRPAIYLDTTDIITKTKKEMRSGEDIIEDLANSKINMDNIKDLKVGYKIQVETDDNGDYVSMEPEWFMKVNNSWSAVPYEPGDAARGGD</sequence>
<dbReference type="Gene3D" id="3.30.310.160">
    <property type="entry name" value="YycH protein, domain 2"/>
    <property type="match status" value="1"/>
</dbReference>
<feature type="transmembrane region" description="Helical" evidence="1">
    <location>
        <begin position="9"/>
        <end position="28"/>
    </location>
</feature>
<dbReference type="Proteomes" id="UP001275436">
    <property type="component" value="Unassembled WGS sequence"/>
</dbReference>
<dbReference type="RefSeq" id="WP_317958452.1">
    <property type="nucleotide sequence ID" value="NZ_BSKO01000001.1"/>
</dbReference>
<evidence type="ECO:0000313" key="3">
    <source>
        <dbReference type="EMBL" id="GLO68186.1"/>
    </source>
</evidence>
<keyword evidence="4" id="KW-1185">Reference proteome</keyword>
<dbReference type="InterPro" id="IPR042274">
    <property type="entry name" value="YycH/YycI_2"/>
</dbReference>
<keyword evidence="1" id="KW-0812">Transmembrane</keyword>
<dbReference type="Pfam" id="PF07435">
    <property type="entry name" value="YycH"/>
    <property type="match status" value="1"/>
</dbReference>
<name>A0ABQ5TQM7_9BACI</name>
<dbReference type="EMBL" id="BSKO01000001">
    <property type="protein sequence ID" value="GLO68186.1"/>
    <property type="molecule type" value="Genomic_DNA"/>
</dbReference>
<protein>
    <recommendedName>
        <fullName evidence="2">Regulatory protein YycH domain-containing protein</fullName>
    </recommendedName>
</protein>
<gene>
    <name evidence="3" type="ORF">MACH08_39700</name>
</gene>
<evidence type="ECO:0000256" key="1">
    <source>
        <dbReference type="SAM" id="Phobius"/>
    </source>
</evidence>
<proteinExistence type="predicted"/>
<dbReference type="InterPro" id="IPR009996">
    <property type="entry name" value="YycH"/>
</dbReference>
<evidence type="ECO:0000313" key="4">
    <source>
        <dbReference type="Proteomes" id="UP001275436"/>
    </source>
</evidence>
<comment type="caution">
    <text evidence="3">The sequence shown here is derived from an EMBL/GenBank/DDBJ whole genome shotgun (WGS) entry which is preliminary data.</text>
</comment>
<accession>A0ABQ5TQM7</accession>
<evidence type="ECO:0000259" key="2">
    <source>
        <dbReference type="Pfam" id="PF07435"/>
    </source>
</evidence>
<reference evidence="3 4" key="1">
    <citation type="submission" date="2023-02" db="EMBL/GenBank/DDBJ databases">
        <title>Oceanobacillus kimchii IFOP_LL358 isolated form Alexandrium catenella lab strain.</title>
        <authorList>
            <person name="Gajardo G."/>
            <person name="Ueki S."/>
            <person name="Maruyama F."/>
        </authorList>
    </citation>
    <scope>NUCLEOTIDE SEQUENCE [LARGE SCALE GENOMIC DNA]</scope>
    <source>
        <strain evidence="3 4">IFOP_LL358</strain>
    </source>
</reference>
<dbReference type="CDD" id="cd15787">
    <property type="entry name" value="YycH_N"/>
    <property type="match status" value="1"/>
</dbReference>